<name>A0AAD1X3Y9_EUPCR</name>
<sequence>MEVREEGLMVFETVALKEDLHGLMVSMRCSQEGCKERAKMMWKDTDHDKDLRCAEDFALADCCKDYKPLDEFWPEIEETVDKLENLIRQTQVLLSAMEDQYYVAKFAEEERKGIDLISRRLQKWVAMFPVKIWGLNEESNFDVFIEMDKEYKSVESDTTKLNQIVGPLLAFIYSTSVLNQIDILETEETEELEASVANLEENKKDIFGKSNGALFLEAQRFSELERKFKSGIRKESLEAREERTSFHLNEEEKDHLDQSENTLMTDLASAEESKDGSNSIVTVFAATFNDISNCSANYKDLVDFMHDIRDSNLELREEIDNYMEKNGLKPSQEYVNNRVVPDIKEVTEIIRSTKIDKNPELNPRFKLILDLRKNKKPCRNFMREVKEFQMPKIHSLAIKNVHKIEPDDFSDYQRFMRHTMASNIREFFFHTGNEIALAQFNHSISNILTLVNYQALFSNFILTDEDLTNIFVNLVNSKHLEFEGCNFDMVTNDVKLSQMSTSCLESITINPSKKKTTETKIMNILSALCYGLKKTPVRDTLKVLYIPKFMNIRDVAILFKSNRYNLEDIQCSM</sequence>
<keyword evidence="3" id="KW-1185">Reference proteome</keyword>
<feature type="region of interest" description="Disordered" evidence="1">
    <location>
        <begin position="239"/>
        <end position="259"/>
    </location>
</feature>
<evidence type="ECO:0000313" key="2">
    <source>
        <dbReference type="EMBL" id="CAI2362203.1"/>
    </source>
</evidence>
<gene>
    <name evidence="2" type="ORF">ECRASSUSDP1_LOCUS3525</name>
</gene>
<feature type="compositionally biased region" description="Basic and acidic residues" evidence="1">
    <location>
        <begin position="239"/>
        <end position="258"/>
    </location>
</feature>
<accession>A0AAD1X3Y9</accession>
<evidence type="ECO:0000313" key="3">
    <source>
        <dbReference type="Proteomes" id="UP001295684"/>
    </source>
</evidence>
<protein>
    <submittedName>
        <fullName evidence="2">Uncharacterized protein</fullName>
    </submittedName>
</protein>
<proteinExistence type="predicted"/>
<dbReference type="EMBL" id="CAMPGE010003371">
    <property type="protein sequence ID" value="CAI2362203.1"/>
    <property type="molecule type" value="Genomic_DNA"/>
</dbReference>
<evidence type="ECO:0000256" key="1">
    <source>
        <dbReference type="SAM" id="MobiDB-lite"/>
    </source>
</evidence>
<organism evidence="2 3">
    <name type="scientific">Euplotes crassus</name>
    <dbReference type="NCBI Taxonomy" id="5936"/>
    <lineage>
        <taxon>Eukaryota</taxon>
        <taxon>Sar</taxon>
        <taxon>Alveolata</taxon>
        <taxon>Ciliophora</taxon>
        <taxon>Intramacronucleata</taxon>
        <taxon>Spirotrichea</taxon>
        <taxon>Hypotrichia</taxon>
        <taxon>Euplotida</taxon>
        <taxon>Euplotidae</taxon>
        <taxon>Moneuplotes</taxon>
    </lineage>
</organism>
<dbReference type="Proteomes" id="UP001295684">
    <property type="component" value="Unassembled WGS sequence"/>
</dbReference>
<reference evidence="2" key="1">
    <citation type="submission" date="2023-07" db="EMBL/GenBank/DDBJ databases">
        <authorList>
            <consortium name="AG Swart"/>
            <person name="Singh M."/>
            <person name="Singh A."/>
            <person name="Seah K."/>
            <person name="Emmerich C."/>
        </authorList>
    </citation>
    <scope>NUCLEOTIDE SEQUENCE</scope>
    <source>
        <strain evidence="2">DP1</strain>
    </source>
</reference>
<dbReference type="AlphaFoldDB" id="A0AAD1X3Y9"/>
<comment type="caution">
    <text evidence="2">The sequence shown here is derived from an EMBL/GenBank/DDBJ whole genome shotgun (WGS) entry which is preliminary data.</text>
</comment>